<sequence>MVQSNLSISRYAETRLQVLGPADTANPIDLLQWNEFHVRNLYLTVHDYVHPMFKYGTAQLVFNWVLSMQSIGMMCVTFGFLLVLLRLSGRVELEWFQKILLILLSIAAGALLFAAAIDLIYHTDFPYALTYTGTIIAVATAVSTEVNLFKIL</sequence>
<dbReference type="AlphaFoldDB" id="A0A0R3W0S4"/>
<keyword evidence="1" id="KW-1133">Transmembrane helix</keyword>
<reference evidence="4" key="1">
    <citation type="submission" date="2017-02" db="UniProtKB">
        <authorList>
            <consortium name="WormBaseParasite"/>
        </authorList>
    </citation>
    <scope>IDENTIFICATION</scope>
</reference>
<keyword evidence="1" id="KW-0812">Transmembrane</keyword>
<dbReference type="Proteomes" id="UP000282613">
    <property type="component" value="Unassembled WGS sequence"/>
</dbReference>
<keyword evidence="1" id="KW-0472">Membrane</keyword>
<feature type="transmembrane region" description="Helical" evidence="1">
    <location>
        <begin position="61"/>
        <end position="87"/>
    </location>
</feature>
<evidence type="ECO:0000313" key="3">
    <source>
        <dbReference type="Proteomes" id="UP000282613"/>
    </source>
</evidence>
<dbReference type="EMBL" id="UYRS01018293">
    <property type="protein sequence ID" value="VDK31579.1"/>
    <property type="molecule type" value="Genomic_DNA"/>
</dbReference>
<feature type="transmembrane region" description="Helical" evidence="1">
    <location>
        <begin position="99"/>
        <end position="121"/>
    </location>
</feature>
<evidence type="ECO:0000313" key="2">
    <source>
        <dbReference type="EMBL" id="VDK31579.1"/>
    </source>
</evidence>
<evidence type="ECO:0000313" key="4">
    <source>
        <dbReference type="WBParaSite" id="TASK_0000328301-mRNA-1"/>
    </source>
</evidence>
<keyword evidence="3" id="KW-1185">Reference proteome</keyword>
<proteinExistence type="predicted"/>
<dbReference type="WBParaSite" id="TASK_0000328301-mRNA-1">
    <property type="protein sequence ID" value="TASK_0000328301-mRNA-1"/>
    <property type="gene ID" value="TASK_0000328301"/>
</dbReference>
<accession>A0A0R3W0S4</accession>
<protein>
    <submittedName>
        <fullName evidence="4">Transmembrane protein</fullName>
    </submittedName>
</protein>
<evidence type="ECO:0000256" key="1">
    <source>
        <dbReference type="SAM" id="Phobius"/>
    </source>
</evidence>
<dbReference type="OrthoDB" id="10527573at2759"/>
<reference evidence="2 3" key="2">
    <citation type="submission" date="2018-11" db="EMBL/GenBank/DDBJ databases">
        <authorList>
            <consortium name="Pathogen Informatics"/>
        </authorList>
    </citation>
    <scope>NUCLEOTIDE SEQUENCE [LARGE SCALE GENOMIC DNA]</scope>
</reference>
<feature type="transmembrane region" description="Helical" evidence="1">
    <location>
        <begin position="127"/>
        <end position="149"/>
    </location>
</feature>
<organism evidence="4">
    <name type="scientific">Taenia asiatica</name>
    <name type="common">Asian tapeworm</name>
    <dbReference type="NCBI Taxonomy" id="60517"/>
    <lineage>
        <taxon>Eukaryota</taxon>
        <taxon>Metazoa</taxon>
        <taxon>Spiralia</taxon>
        <taxon>Lophotrochozoa</taxon>
        <taxon>Platyhelminthes</taxon>
        <taxon>Cestoda</taxon>
        <taxon>Eucestoda</taxon>
        <taxon>Cyclophyllidea</taxon>
        <taxon>Taeniidae</taxon>
        <taxon>Taenia</taxon>
    </lineage>
</organism>
<name>A0A0R3W0S4_TAEAS</name>
<gene>
    <name evidence="2" type="ORF">TASK_LOCUS3284</name>
</gene>